<feature type="compositionally biased region" description="Basic and acidic residues" evidence="1">
    <location>
        <begin position="189"/>
        <end position="201"/>
    </location>
</feature>
<dbReference type="CDD" id="cd09272">
    <property type="entry name" value="RNase_HI_RT_Ty1"/>
    <property type="match status" value="1"/>
</dbReference>
<dbReference type="EMBL" id="JAINDJ010000007">
    <property type="protein sequence ID" value="KAG9443010.1"/>
    <property type="molecule type" value="Genomic_DNA"/>
</dbReference>
<gene>
    <name evidence="2" type="ORF">H6P81_018864</name>
</gene>
<sequence>MGVHLGSSSPLHCDNKSAMQIAHNAVFHERTKHIEVDCHFIRHHCALGTVHLLYVPSEDQVTDLFTKSLTRSRLGYLCSKLQMCSFEPVRVGGKPKPNHAPRPPAGFVLKDKILELATQGRIVIDEAENAASANPVFVQAKSSPRTRINKPRVMRKEYRPKSCPPNRPPAKVTQKTAPEKLLRQMQRVDIGHPTEETRSRN</sequence>
<organism evidence="2 3">
    <name type="scientific">Aristolochia fimbriata</name>
    <name type="common">White veined hardy Dutchman's pipe vine</name>
    <dbReference type="NCBI Taxonomy" id="158543"/>
    <lineage>
        <taxon>Eukaryota</taxon>
        <taxon>Viridiplantae</taxon>
        <taxon>Streptophyta</taxon>
        <taxon>Embryophyta</taxon>
        <taxon>Tracheophyta</taxon>
        <taxon>Spermatophyta</taxon>
        <taxon>Magnoliopsida</taxon>
        <taxon>Magnoliidae</taxon>
        <taxon>Piperales</taxon>
        <taxon>Aristolochiaceae</taxon>
        <taxon>Aristolochia</taxon>
    </lineage>
</organism>
<evidence type="ECO:0000313" key="2">
    <source>
        <dbReference type="EMBL" id="KAG9443010.1"/>
    </source>
</evidence>
<evidence type="ECO:0000256" key="1">
    <source>
        <dbReference type="SAM" id="MobiDB-lite"/>
    </source>
</evidence>
<evidence type="ECO:0000313" key="3">
    <source>
        <dbReference type="Proteomes" id="UP000825729"/>
    </source>
</evidence>
<keyword evidence="3" id="KW-1185">Reference proteome</keyword>
<reference evidence="2 3" key="1">
    <citation type="submission" date="2021-07" db="EMBL/GenBank/DDBJ databases">
        <title>The Aristolochia fimbriata genome: insights into angiosperm evolution, floral development and chemical biosynthesis.</title>
        <authorList>
            <person name="Jiao Y."/>
        </authorList>
    </citation>
    <scope>NUCLEOTIDE SEQUENCE [LARGE SCALE GENOMIC DNA]</scope>
    <source>
        <strain evidence="2">IBCAS-2021</strain>
        <tissue evidence="2">Leaf</tissue>
    </source>
</reference>
<comment type="caution">
    <text evidence="2">The sequence shown here is derived from an EMBL/GenBank/DDBJ whole genome shotgun (WGS) entry which is preliminary data.</text>
</comment>
<name>A0AAV7E270_ARIFI</name>
<proteinExistence type="predicted"/>
<protein>
    <submittedName>
        <fullName evidence="2">Uncharacterized protein</fullName>
    </submittedName>
</protein>
<dbReference type="Proteomes" id="UP000825729">
    <property type="component" value="Unassembled WGS sequence"/>
</dbReference>
<feature type="region of interest" description="Disordered" evidence="1">
    <location>
        <begin position="154"/>
        <end position="201"/>
    </location>
</feature>
<accession>A0AAV7E270</accession>
<dbReference type="AlphaFoldDB" id="A0AAV7E270"/>